<sequence>MNQKIVEIESDEKSKNHSFEIVQNISNESLSLISENDEEEDCQVHGCNVKEKHVHVERLNFDGFKLEDGNGEEIPLKTKILISGKICIDGDSKTPSALIPKIHENSKIVTLSFYDQIIPCTIINDYSMTVDMILKRCPNIEDFYLYCNGFLFTSENILKLGRIISELKKLNVFVLNRLPKTFSLLSFYLFFMENQTVDITLIFDEDVRFSNNKNFDLFFKKLVENPPKKIPIIQISGDNETSYAEYQRKYYFQ</sequence>
<dbReference type="WBParaSite" id="PS1159_v2.g3176.t1">
    <property type="protein sequence ID" value="PS1159_v2.g3176.t1"/>
    <property type="gene ID" value="PS1159_v2.g3176"/>
</dbReference>
<dbReference type="Proteomes" id="UP000887580">
    <property type="component" value="Unplaced"/>
</dbReference>
<evidence type="ECO:0000313" key="1">
    <source>
        <dbReference type="Proteomes" id="UP000887580"/>
    </source>
</evidence>
<name>A0AC35GAW0_9BILA</name>
<reference evidence="2" key="1">
    <citation type="submission" date="2022-11" db="UniProtKB">
        <authorList>
            <consortium name="WormBaseParasite"/>
        </authorList>
    </citation>
    <scope>IDENTIFICATION</scope>
</reference>
<evidence type="ECO:0000313" key="2">
    <source>
        <dbReference type="WBParaSite" id="PS1159_v2.g3176.t1"/>
    </source>
</evidence>
<organism evidence="1 2">
    <name type="scientific">Panagrolaimus sp. PS1159</name>
    <dbReference type="NCBI Taxonomy" id="55785"/>
    <lineage>
        <taxon>Eukaryota</taxon>
        <taxon>Metazoa</taxon>
        <taxon>Ecdysozoa</taxon>
        <taxon>Nematoda</taxon>
        <taxon>Chromadorea</taxon>
        <taxon>Rhabditida</taxon>
        <taxon>Tylenchina</taxon>
        <taxon>Panagrolaimomorpha</taxon>
        <taxon>Panagrolaimoidea</taxon>
        <taxon>Panagrolaimidae</taxon>
        <taxon>Panagrolaimus</taxon>
    </lineage>
</organism>
<proteinExistence type="predicted"/>
<protein>
    <submittedName>
        <fullName evidence="2">Uncharacterized protein</fullName>
    </submittedName>
</protein>
<accession>A0AC35GAW0</accession>